<evidence type="ECO:0000256" key="2">
    <source>
        <dbReference type="ARBA" id="ARBA00001946"/>
    </source>
</evidence>
<comment type="pathway">
    <text evidence="3 9">Cofactor biosynthesis; tetrahydrofolate biosynthesis; 7,8-dihydrofolate from 2-amino-4-hydroxy-6-hydroxymethyl-7,8-dihydropteridine diphosphate and 4-aminobenzoate: step 1/2.</text>
</comment>
<proteinExistence type="inferred from homology"/>
<dbReference type="PROSITE" id="PS50972">
    <property type="entry name" value="PTERIN_BINDING"/>
    <property type="match status" value="1"/>
</dbReference>
<evidence type="ECO:0000256" key="4">
    <source>
        <dbReference type="ARBA" id="ARBA00012458"/>
    </source>
</evidence>
<keyword evidence="8 9" id="KW-0289">Folate biosynthesis</keyword>
<evidence type="ECO:0000256" key="5">
    <source>
        <dbReference type="ARBA" id="ARBA00022679"/>
    </source>
</evidence>
<dbReference type="Proteomes" id="UP001055429">
    <property type="component" value="Chromosome"/>
</dbReference>
<comment type="function">
    <text evidence="9">Catalyzes the condensation of para-aminobenzoate (pABA) with 6-hydroxymethyl-7,8-dihydropterin diphosphate (DHPt-PP) to form 7,8-dihydropteroate (H2Pte), the immediate precursor of folate derivatives.</text>
</comment>
<comment type="similarity">
    <text evidence="9">Belongs to the DHPS family.</text>
</comment>
<keyword evidence="12" id="KW-1185">Reference proteome</keyword>
<reference evidence="11" key="1">
    <citation type="submission" date="2022-05" db="EMBL/GenBank/DDBJ databases">
        <title>Brevundimonas albigilva TT17 genome sequence.</title>
        <authorList>
            <person name="Lee K."/>
            <person name="Son H."/>
        </authorList>
    </citation>
    <scope>NUCLEOTIDE SEQUENCE</scope>
    <source>
        <strain evidence="11">TT17</strain>
    </source>
</reference>
<dbReference type="PROSITE" id="PS00793">
    <property type="entry name" value="DHPS_2"/>
    <property type="match status" value="1"/>
</dbReference>
<dbReference type="PANTHER" id="PTHR20941">
    <property type="entry name" value="FOLATE SYNTHESIS PROTEINS"/>
    <property type="match status" value="1"/>
</dbReference>
<dbReference type="CDD" id="cd00739">
    <property type="entry name" value="DHPS"/>
    <property type="match status" value="1"/>
</dbReference>
<dbReference type="Pfam" id="PF00809">
    <property type="entry name" value="Pterin_bind"/>
    <property type="match status" value="1"/>
</dbReference>
<dbReference type="InterPro" id="IPR000489">
    <property type="entry name" value="Pterin-binding_dom"/>
</dbReference>
<evidence type="ECO:0000256" key="7">
    <source>
        <dbReference type="ARBA" id="ARBA00022842"/>
    </source>
</evidence>
<dbReference type="InterPro" id="IPR045031">
    <property type="entry name" value="DHP_synth-like"/>
</dbReference>
<dbReference type="InterPro" id="IPR011005">
    <property type="entry name" value="Dihydropteroate_synth-like_sf"/>
</dbReference>
<feature type="domain" description="Pterin-binding" evidence="10">
    <location>
        <begin position="14"/>
        <end position="269"/>
    </location>
</feature>
<name>A0ABY4SJH2_9CAUL</name>
<evidence type="ECO:0000256" key="8">
    <source>
        <dbReference type="ARBA" id="ARBA00022909"/>
    </source>
</evidence>
<keyword evidence="7 9" id="KW-0460">Magnesium</keyword>
<accession>A0ABY4SJH2</accession>
<dbReference type="PANTHER" id="PTHR20941:SF1">
    <property type="entry name" value="FOLIC ACID SYNTHESIS PROTEIN FOL1"/>
    <property type="match status" value="1"/>
</dbReference>
<dbReference type="EC" id="2.5.1.15" evidence="4 9"/>
<sequence length="281" mass="29744">MPHESQTAAPSMTPQVMGIVNVTPDSFSDGGRWASAERAIDHAMRLVEQGADVLDIGGESTRPGARPVAGAEEIDRTAPVIAGLRARWDGPISIDTMKPEVARAAVAAGAGMWNDVSALTHAPDSLATAAVLGCEVVLMHMKGEPRTMQADPRYDDVAREVRDHLAARAEAAMAAGVARDRIWLDPGIGFGKTAAHNLTLTARLEMLTALGFPVLYAASRKRTIQAIDPTATEAADRLGGSLALALEGVRRGARMVRVHDVRETVQALKVQRAVAAAARRV</sequence>
<evidence type="ECO:0000313" key="12">
    <source>
        <dbReference type="Proteomes" id="UP001055429"/>
    </source>
</evidence>
<keyword evidence="5 9" id="KW-0808">Transferase</keyword>
<comment type="catalytic activity">
    <reaction evidence="1">
        <text>(7,8-dihydropterin-6-yl)methyl diphosphate + 4-aminobenzoate = 7,8-dihydropteroate + diphosphate</text>
        <dbReference type="Rhea" id="RHEA:19949"/>
        <dbReference type="ChEBI" id="CHEBI:17836"/>
        <dbReference type="ChEBI" id="CHEBI:17839"/>
        <dbReference type="ChEBI" id="CHEBI:33019"/>
        <dbReference type="ChEBI" id="CHEBI:72950"/>
        <dbReference type="EC" id="2.5.1.15"/>
    </reaction>
</comment>
<evidence type="ECO:0000256" key="6">
    <source>
        <dbReference type="ARBA" id="ARBA00022723"/>
    </source>
</evidence>
<dbReference type="PROSITE" id="PS00792">
    <property type="entry name" value="DHPS_1"/>
    <property type="match status" value="1"/>
</dbReference>
<keyword evidence="6 9" id="KW-0479">Metal-binding</keyword>
<gene>
    <name evidence="11" type="primary">folP</name>
    <name evidence="11" type="ORF">M8231_14165</name>
</gene>
<dbReference type="RefSeq" id="WP_249749430.1">
    <property type="nucleotide sequence ID" value="NZ_CP097298.1"/>
</dbReference>
<evidence type="ECO:0000313" key="11">
    <source>
        <dbReference type="EMBL" id="URI14933.1"/>
    </source>
</evidence>
<dbReference type="Gene3D" id="3.20.20.20">
    <property type="entry name" value="Dihydropteroate synthase-like"/>
    <property type="match status" value="1"/>
</dbReference>
<dbReference type="NCBIfam" id="TIGR01496">
    <property type="entry name" value="DHPS"/>
    <property type="match status" value="1"/>
</dbReference>
<dbReference type="SUPFAM" id="SSF51717">
    <property type="entry name" value="Dihydropteroate synthetase-like"/>
    <property type="match status" value="1"/>
</dbReference>
<protein>
    <recommendedName>
        <fullName evidence="4 9">Dihydropteroate synthase</fullName>
        <shortName evidence="9">DHPS</shortName>
        <ecNumber evidence="4 9">2.5.1.15</ecNumber>
    </recommendedName>
    <alternativeName>
        <fullName evidence="9">Dihydropteroate pyrophosphorylase</fullName>
    </alternativeName>
</protein>
<comment type="cofactor">
    <cofactor evidence="2 9">
        <name>Mg(2+)</name>
        <dbReference type="ChEBI" id="CHEBI:18420"/>
    </cofactor>
</comment>
<dbReference type="EMBL" id="CP097649">
    <property type="protein sequence ID" value="URI14933.1"/>
    <property type="molecule type" value="Genomic_DNA"/>
</dbReference>
<evidence type="ECO:0000256" key="9">
    <source>
        <dbReference type="RuleBase" id="RU361205"/>
    </source>
</evidence>
<evidence type="ECO:0000256" key="3">
    <source>
        <dbReference type="ARBA" id="ARBA00004763"/>
    </source>
</evidence>
<evidence type="ECO:0000259" key="10">
    <source>
        <dbReference type="PROSITE" id="PS50972"/>
    </source>
</evidence>
<dbReference type="GO" id="GO:0004156">
    <property type="term" value="F:dihydropteroate synthase activity"/>
    <property type="evidence" value="ECO:0007669"/>
    <property type="project" value="UniProtKB-EC"/>
</dbReference>
<organism evidence="11 12">
    <name type="scientific">Brevundimonas albigilva</name>
    <dbReference type="NCBI Taxonomy" id="1312364"/>
    <lineage>
        <taxon>Bacteria</taxon>
        <taxon>Pseudomonadati</taxon>
        <taxon>Pseudomonadota</taxon>
        <taxon>Alphaproteobacteria</taxon>
        <taxon>Caulobacterales</taxon>
        <taxon>Caulobacteraceae</taxon>
        <taxon>Brevundimonas</taxon>
    </lineage>
</organism>
<evidence type="ECO:0000256" key="1">
    <source>
        <dbReference type="ARBA" id="ARBA00000012"/>
    </source>
</evidence>
<dbReference type="InterPro" id="IPR006390">
    <property type="entry name" value="DHP_synth_dom"/>
</dbReference>